<evidence type="ECO:0000256" key="1">
    <source>
        <dbReference type="SAM" id="MobiDB-lite"/>
    </source>
</evidence>
<accession>A0A0A8Y1B2</accession>
<name>A0A0A8Y1B2_ARUDO</name>
<organism evidence="2">
    <name type="scientific">Arundo donax</name>
    <name type="common">Giant reed</name>
    <name type="synonym">Donax arundinaceus</name>
    <dbReference type="NCBI Taxonomy" id="35708"/>
    <lineage>
        <taxon>Eukaryota</taxon>
        <taxon>Viridiplantae</taxon>
        <taxon>Streptophyta</taxon>
        <taxon>Embryophyta</taxon>
        <taxon>Tracheophyta</taxon>
        <taxon>Spermatophyta</taxon>
        <taxon>Magnoliopsida</taxon>
        <taxon>Liliopsida</taxon>
        <taxon>Poales</taxon>
        <taxon>Poaceae</taxon>
        <taxon>PACMAD clade</taxon>
        <taxon>Arundinoideae</taxon>
        <taxon>Arundineae</taxon>
        <taxon>Arundo</taxon>
    </lineage>
</organism>
<feature type="region of interest" description="Disordered" evidence="1">
    <location>
        <begin position="1"/>
        <end position="46"/>
    </location>
</feature>
<dbReference type="EMBL" id="GBRH01278039">
    <property type="protein sequence ID" value="JAD19856.1"/>
    <property type="molecule type" value="Transcribed_RNA"/>
</dbReference>
<sequence length="46" mass="5076">MARTRRRNGSADDGEEEEREAKEKVNEAALGSKGRRERRGSNSDGG</sequence>
<reference evidence="2" key="2">
    <citation type="journal article" date="2015" name="Data Brief">
        <title>Shoot transcriptome of the giant reed, Arundo donax.</title>
        <authorList>
            <person name="Barrero R.A."/>
            <person name="Guerrero F.D."/>
            <person name="Moolhuijzen P."/>
            <person name="Goolsby J.A."/>
            <person name="Tidwell J."/>
            <person name="Bellgard S.E."/>
            <person name="Bellgard M.I."/>
        </authorList>
    </citation>
    <scope>NUCLEOTIDE SEQUENCE</scope>
    <source>
        <tissue evidence="2">Shoot tissue taken approximately 20 cm above the soil surface</tissue>
    </source>
</reference>
<proteinExistence type="predicted"/>
<protein>
    <submittedName>
        <fullName evidence="2">Uncharacterized protein</fullName>
    </submittedName>
</protein>
<reference evidence="2" key="1">
    <citation type="submission" date="2014-09" db="EMBL/GenBank/DDBJ databases">
        <authorList>
            <person name="Magalhaes I.L.F."/>
            <person name="Oliveira U."/>
            <person name="Santos F.R."/>
            <person name="Vidigal T.H.D.A."/>
            <person name="Brescovit A.D."/>
            <person name="Santos A.J."/>
        </authorList>
    </citation>
    <scope>NUCLEOTIDE SEQUENCE</scope>
    <source>
        <tissue evidence="2">Shoot tissue taken approximately 20 cm above the soil surface</tissue>
    </source>
</reference>
<evidence type="ECO:0000313" key="2">
    <source>
        <dbReference type="EMBL" id="JAD19856.1"/>
    </source>
</evidence>
<dbReference type="AlphaFoldDB" id="A0A0A8Y1B2"/>